<dbReference type="InterPro" id="IPR028082">
    <property type="entry name" value="Peripla_BP_I"/>
</dbReference>
<protein>
    <submittedName>
        <fullName evidence="1">Uncharacterized protein</fullName>
    </submittedName>
</protein>
<accession>A0A261EP10</accession>
<name>A0A261EP10_9BIFI</name>
<evidence type="ECO:0000313" key="2">
    <source>
        <dbReference type="Proteomes" id="UP000216004"/>
    </source>
</evidence>
<organism evidence="1 2">
    <name type="scientific">Bombiscardovia coagulans</name>
    <dbReference type="NCBI Taxonomy" id="686666"/>
    <lineage>
        <taxon>Bacteria</taxon>
        <taxon>Bacillati</taxon>
        <taxon>Actinomycetota</taxon>
        <taxon>Actinomycetes</taxon>
        <taxon>Bifidobacteriales</taxon>
        <taxon>Bifidobacteriaceae</taxon>
        <taxon>Bombiscardovia</taxon>
    </lineage>
</organism>
<dbReference type="OrthoDB" id="3239987at2"/>
<dbReference type="RefSeq" id="WP_094723460.1">
    <property type="nucleotide sequence ID" value="NZ_MWWS01000009.1"/>
</dbReference>
<keyword evidence="2" id="KW-1185">Reference proteome</keyword>
<reference evidence="1 2" key="1">
    <citation type="journal article" date="2017" name="BMC Genomics">
        <title>Comparative genomic and phylogenomic analyses of the Bifidobacteriaceae family.</title>
        <authorList>
            <person name="Lugli G.A."/>
            <person name="Milani C."/>
            <person name="Turroni F."/>
            <person name="Duranti S."/>
            <person name="Mancabelli L."/>
            <person name="Mangifesta M."/>
            <person name="Ferrario C."/>
            <person name="Modesto M."/>
            <person name="Mattarelli P."/>
            <person name="Jiri K."/>
            <person name="van Sinderen D."/>
            <person name="Ventura M."/>
        </authorList>
    </citation>
    <scope>NUCLEOTIDE SEQUENCE [LARGE SCALE GENOMIC DNA]</scope>
    <source>
        <strain evidence="1 2">DSM 22924</strain>
    </source>
</reference>
<dbReference type="Proteomes" id="UP000216004">
    <property type="component" value="Unassembled WGS sequence"/>
</dbReference>
<sequence length="174" mass="19419">MGDSWKSGITAEHDGTDRTNIKVAIVAAANKHDRDGIQDTNTRMFDLLEHNGFTAYYADAEDAFGQEQAVADAVGRKVSLILVEHMGEADWSKSLRSARRAGIPVVLLGEGYRLQDSTLYAAQLYLDEQSSHSQPLGKAIQTIVDDREHPRRMLVNLEDDMTQHEPPDQIEEKL</sequence>
<comment type="caution">
    <text evidence="1">The sequence shown here is derived from an EMBL/GenBank/DDBJ whole genome shotgun (WGS) entry which is preliminary data.</text>
</comment>
<gene>
    <name evidence="1" type="ORF">BOCO_1299</name>
</gene>
<evidence type="ECO:0000313" key="1">
    <source>
        <dbReference type="EMBL" id="OZG48603.1"/>
    </source>
</evidence>
<proteinExistence type="predicted"/>
<dbReference type="SUPFAM" id="SSF53822">
    <property type="entry name" value="Periplasmic binding protein-like I"/>
    <property type="match status" value="1"/>
</dbReference>
<dbReference type="AlphaFoldDB" id="A0A261EP10"/>
<dbReference type="Gene3D" id="3.40.50.2300">
    <property type="match status" value="1"/>
</dbReference>
<dbReference type="EMBL" id="MWWS01000009">
    <property type="protein sequence ID" value="OZG48603.1"/>
    <property type="molecule type" value="Genomic_DNA"/>
</dbReference>